<evidence type="ECO:0000313" key="2">
    <source>
        <dbReference type="EMBL" id="STY31370.1"/>
    </source>
</evidence>
<dbReference type="EMBL" id="UGPB01000001">
    <property type="protein sequence ID" value="STY31370.1"/>
    <property type="molecule type" value="Genomic_DNA"/>
</dbReference>
<evidence type="ECO:0000256" key="1">
    <source>
        <dbReference type="SAM" id="MobiDB-lite"/>
    </source>
</evidence>
<dbReference type="RefSeq" id="WP_031566377.1">
    <property type="nucleotide sequence ID" value="NZ_CAAAIS010000006.1"/>
</dbReference>
<evidence type="ECO:0000313" key="3">
    <source>
        <dbReference type="Proteomes" id="UP000255297"/>
    </source>
</evidence>
<feature type="region of interest" description="Disordered" evidence="1">
    <location>
        <begin position="132"/>
        <end position="151"/>
    </location>
</feature>
<protein>
    <submittedName>
        <fullName evidence="2">Uncharacterized protein</fullName>
    </submittedName>
</protein>
<dbReference type="AlphaFoldDB" id="A0A378LUL2"/>
<sequence length="151" mass="17655">MTMDPVVFRTLLSQLKKKFDGMKIIGDAFFLNQMNQTNMENEQDVEELNQLWDTYEAFYNDYIDLVQTTLPMEDLAPPQSRELDAYCNEVMDHCATMRKSVQPFVDRFQKNQQTRLGFIFSSDNSYPFFQSHNPVTSEDPGCQNTTQNTLH</sequence>
<gene>
    <name evidence="2" type="ORF">NCTC11532_02865</name>
</gene>
<organism evidence="2 3">
    <name type="scientific">Legionella wadsworthii</name>
    <dbReference type="NCBI Taxonomy" id="28088"/>
    <lineage>
        <taxon>Bacteria</taxon>
        <taxon>Pseudomonadati</taxon>
        <taxon>Pseudomonadota</taxon>
        <taxon>Gammaproteobacteria</taxon>
        <taxon>Legionellales</taxon>
        <taxon>Legionellaceae</taxon>
        <taxon>Legionella</taxon>
    </lineage>
</organism>
<accession>A0A378LUL2</accession>
<name>A0A378LUL2_9GAMM</name>
<reference evidence="2 3" key="1">
    <citation type="submission" date="2018-06" db="EMBL/GenBank/DDBJ databases">
        <authorList>
            <consortium name="Pathogen Informatics"/>
            <person name="Doyle S."/>
        </authorList>
    </citation>
    <scope>NUCLEOTIDE SEQUENCE [LARGE SCALE GENOMIC DNA]</scope>
    <source>
        <strain evidence="2 3">NCTC11532</strain>
    </source>
</reference>
<dbReference type="Proteomes" id="UP000255297">
    <property type="component" value="Unassembled WGS sequence"/>
</dbReference>
<proteinExistence type="predicted"/>
<keyword evidence="3" id="KW-1185">Reference proteome</keyword>